<evidence type="ECO:0000256" key="2">
    <source>
        <dbReference type="SAM" id="MobiDB-lite"/>
    </source>
</evidence>
<dbReference type="PANTHER" id="PTHR15503:SF22">
    <property type="entry name" value="TRANSPOSON TY3-I GAG POLYPROTEIN"/>
    <property type="match status" value="1"/>
</dbReference>
<organism evidence="4 5">
    <name type="scientific">Pisolithus tinctorius Marx 270</name>
    <dbReference type="NCBI Taxonomy" id="870435"/>
    <lineage>
        <taxon>Eukaryota</taxon>
        <taxon>Fungi</taxon>
        <taxon>Dikarya</taxon>
        <taxon>Basidiomycota</taxon>
        <taxon>Agaricomycotina</taxon>
        <taxon>Agaricomycetes</taxon>
        <taxon>Agaricomycetidae</taxon>
        <taxon>Boletales</taxon>
        <taxon>Sclerodermatineae</taxon>
        <taxon>Pisolithaceae</taxon>
        <taxon>Pisolithus</taxon>
    </lineage>
</organism>
<dbReference type="InterPro" id="IPR021109">
    <property type="entry name" value="Peptidase_aspartic_dom_sf"/>
</dbReference>
<dbReference type="Proteomes" id="UP000054217">
    <property type="component" value="Unassembled WGS sequence"/>
</dbReference>
<dbReference type="Gene3D" id="2.40.70.10">
    <property type="entry name" value="Acid Proteases"/>
    <property type="match status" value="1"/>
</dbReference>
<dbReference type="SUPFAM" id="SSF57756">
    <property type="entry name" value="Retrovirus zinc finger-like domains"/>
    <property type="match status" value="1"/>
</dbReference>
<dbReference type="PANTHER" id="PTHR15503">
    <property type="entry name" value="LDOC1 RELATED"/>
    <property type="match status" value="1"/>
</dbReference>
<dbReference type="CDD" id="cd00303">
    <property type="entry name" value="retropepsin_like"/>
    <property type="match status" value="1"/>
</dbReference>
<keyword evidence="1" id="KW-0507">mRNA processing</keyword>
<feature type="compositionally biased region" description="Low complexity" evidence="2">
    <location>
        <begin position="490"/>
        <end position="505"/>
    </location>
</feature>
<dbReference type="GO" id="GO:0003676">
    <property type="term" value="F:nucleic acid binding"/>
    <property type="evidence" value="ECO:0007669"/>
    <property type="project" value="InterPro"/>
</dbReference>
<feature type="region of interest" description="Disordered" evidence="2">
    <location>
        <begin position="1"/>
        <end position="114"/>
    </location>
</feature>
<evidence type="ECO:0000259" key="3">
    <source>
        <dbReference type="Pfam" id="PF03732"/>
    </source>
</evidence>
<reference evidence="5" key="2">
    <citation type="submission" date="2015-01" db="EMBL/GenBank/DDBJ databases">
        <title>Evolutionary Origins and Diversification of the Mycorrhizal Mutualists.</title>
        <authorList>
            <consortium name="DOE Joint Genome Institute"/>
            <consortium name="Mycorrhizal Genomics Consortium"/>
            <person name="Kohler A."/>
            <person name="Kuo A."/>
            <person name="Nagy L.G."/>
            <person name="Floudas D."/>
            <person name="Copeland A."/>
            <person name="Barry K.W."/>
            <person name="Cichocki N."/>
            <person name="Veneault-Fourrey C."/>
            <person name="LaButti K."/>
            <person name="Lindquist E.A."/>
            <person name="Lipzen A."/>
            <person name="Lundell T."/>
            <person name="Morin E."/>
            <person name="Murat C."/>
            <person name="Riley R."/>
            <person name="Ohm R."/>
            <person name="Sun H."/>
            <person name="Tunlid A."/>
            <person name="Henrissat B."/>
            <person name="Grigoriev I.V."/>
            <person name="Hibbett D.S."/>
            <person name="Martin F."/>
        </authorList>
    </citation>
    <scope>NUCLEOTIDE SEQUENCE [LARGE SCALE GENOMIC DNA]</scope>
    <source>
        <strain evidence="5">Marx 270</strain>
    </source>
</reference>
<dbReference type="OrthoDB" id="2684341at2759"/>
<dbReference type="EMBL" id="KN831962">
    <property type="protein sequence ID" value="KIO06799.1"/>
    <property type="molecule type" value="Genomic_DNA"/>
</dbReference>
<dbReference type="HOGENOM" id="CLU_469779_0_0_1"/>
<gene>
    <name evidence="4" type="ORF">M404DRAFT_24480</name>
</gene>
<accession>A0A0C3PFU9</accession>
<dbReference type="AlphaFoldDB" id="A0A0C3PFU9"/>
<evidence type="ECO:0000313" key="4">
    <source>
        <dbReference type="EMBL" id="KIO06799.1"/>
    </source>
</evidence>
<dbReference type="Pfam" id="PF03732">
    <property type="entry name" value="Retrotrans_gag"/>
    <property type="match status" value="1"/>
</dbReference>
<dbReference type="InterPro" id="IPR005162">
    <property type="entry name" value="Retrotrans_gag_dom"/>
</dbReference>
<feature type="domain" description="Retrotransposon gag" evidence="3">
    <location>
        <begin position="168"/>
        <end position="267"/>
    </location>
</feature>
<protein>
    <recommendedName>
        <fullName evidence="3">Retrotransposon gag domain-containing protein</fullName>
    </recommendedName>
</protein>
<reference evidence="4 5" key="1">
    <citation type="submission" date="2014-04" db="EMBL/GenBank/DDBJ databases">
        <authorList>
            <consortium name="DOE Joint Genome Institute"/>
            <person name="Kuo A."/>
            <person name="Kohler A."/>
            <person name="Costa M.D."/>
            <person name="Nagy L.G."/>
            <person name="Floudas D."/>
            <person name="Copeland A."/>
            <person name="Barry K.W."/>
            <person name="Cichocki N."/>
            <person name="Veneault-Fourrey C."/>
            <person name="LaButti K."/>
            <person name="Lindquist E.A."/>
            <person name="Lipzen A."/>
            <person name="Lundell T."/>
            <person name="Morin E."/>
            <person name="Murat C."/>
            <person name="Sun H."/>
            <person name="Tunlid A."/>
            <person name="Henrissat B."/>
            <person name="Grigoriev I.V."/>
            <person name="Hibbett D.S."/>
            <person name="Martin F."/>
            <person name="Nordberg H.P."/>
            <person name="Cantor M.N."/>
            <person name="Hua S.X."/>
        </authorList>
    </citation>
    <scope>NUCLEOTIDE SEQUENCE [LARGE SCALE GENOMIC DNA]</scope>
    <source>
        <strain evidence="4 5">Marx 270</strain>
    </source>
</reference>
<dbReference type="InParanoid" id="A0A0C3PFU9"/>
<dbReference type="Pfam" id="PF08284">
    <property type="entry name" value="RVP_2"/>
    <property type="match status" value="1"/>
</dbReference>
<dbReference type="InterPro" id="IPR036875">
    <property type="entry name" value="Znf_CCHC_sf"/>
</dbReference>
<name>A0A0C3PFU9_PISTI</name>
<keyword evidence="5" id="KW-1185">Reference proteome</keyword>
<feature type="non-terminal residue" evidence="4">
    <location>
        <position position="581"/>
    </location>
</feature>
<dbReference type="InterPro" id="IPR032567">
    <property type="entry name" value="RTL1-rel"/>
</dbReference>
<feature type="region of interest" description="Disordered" evidence="2">
    <location>
        <begin position="478"/>
        <end position="514"/>
    </location>
</feature>
<evidence type="ECO:0000313" key="5">
    <source>
        <dbReference type="Proteomes" id="UP000054217"/>
    </source>
</evidence>
<feature type="region of interest" description="Disordered" evidence="2">
    <location>
        <begin position="557"/>
        <end position="581"/>
    </location>
</feature>
<evidence type="ECO:0000256" key="1">
    <source>
        <dbReference type="ARBA" id="ARBA00022664"/>
    </source>
</evidence>
<proteinExistence type="predicted"/>
<feature type="compositionally biased region" description="Acidic residues" evidence="2">
    <location>
        <begin position="79"/>
        <end position="90"/>
    </location>
</feature>
<dbReference type="GO" id="GO:0006397">
    <property type="term" value="P:mRNA processing"/>
    <property type="evidence" value="ECO:0007669"/>
    <property type="project" value="UniProtKB-KW"/>
</dbReference>
<dbReference type="GO" id="GO:0008270">
    <property type="term" value="F:zinc ion binding"/>
    <property type="evidence" value="ECO:0007669"/>
    <property type="project" value="InterPro"/>
</dbReference>
<feature type="compositionally biased region" description="Polar residues" evidence="2">
    <location>
        <begin position="14"/>
        <end position="23"/>
    </location>
</feature>
<dbReference type="STRING" id="870435.A0A0C3PFU9"/>
<sequence length="581" mass="63047">MATKTHFQPPRGRSATNPDSASASGARRKTALAALGTTRRSPDPVSPFRGFSARTSNTPTPCRPTAPIPKGDPGNDGPGDNDDNNPDNDDPGNGPGDDGPGNDNPDFPDPDTEPAVVVFDSLAKAIKLLARNTRASPESSSRTKLREPDTFDGTDPKKLHAFFIQFIFAQSYLKGMALEWFELDLLGLDDPDDWPLWMDSWREFVLELQTTFGPHDPVADTKSQLDHLHMKESQHINKYVVDFNQLASQVRGYRDSALRHHFYSGLPDRIKDGKLTPEECKRHIDGNLCMFCRGSGHFADKCPKKTRKAKARAVATTEAALASGSGSSSQDSAQSGSCVDSGCATLEARLNASTLSSPNSLTPFVTIENPEIPWLRTLVDSGSTHCFIDNHFVNQHSFTPYSVSPIRLRLFDGTSTFTITQAVDVNIRFASGDVTLVTLFLAPLDSECKIVLRHDWLTHYNPLIDWVLGSLTFRTPAQGMPTPSTPPISPLSSSLPDSGPSDQPGLVPSVPVSDSPARTPLKAPLVSLINAAAFVRACKLEGSVQFQLQLRPSDSAQARSALASPPPALPNVPEEYHDFAD</sequence>